<evidence type="ECO:0000256" key="7">
    <source>
        <dbReference type="ARBA" id="ARBA00022692"/>
    </source>
</evidence>
<evidence type="ECO:0000313" key="17">
    <source>
        <dbReference type="EMBL" id="MFC5863321.1"/>
    </source>
</evidence>
<dbReference type="RefSeq" id="WP_263341412.1">
    <property type="nucleotide sequence ID" value="NZ_JAGSYH010000007.1"/>
</dbReference>
<dbReference type="CDD" id="cd00082">
    <property type="entry name" value="HisKA"/>
    <property type="match status" value="1"/>
</dbReference>
<evidence type="ECO:0000256" key="4">
    <source>
        <dbReference type="ARBA" id="ARBA00022475"/>
    </source>
</evidence>
<dbReference type="InterPro" id="IPR050398">
    <property type="entry name" value="HssS/ArlS-like"/>
</dbReference>
<keyword evidence="9 17" id="KW-0418">Kinase</keyword>
<reference evidence="18" key="1">
    <citation type="journal article" date="2019" name="Int. J. Syst. Evol. Microbiol.">
        <title>The Global Catalogue of Microorganisms (GCM) 10K type strain sequencing project: providing services to taxonomists for standard genome sequencing and annotation.</title>
        <authorList>
            <consortium name="The Broad Institute Genomics Platform"/>
            <consortium name="The Broad Institute Genome Sequencing Center for Infectious Disease"/>
            <person name="Wu L."/>
            <person name="Ma J."/>
        </authorList>
    </citation>
    <scope>NUCLEOTIDE SEQUENCE [LARGE SCALE GENOMIC DNA]</scope>
    <source>
        <strain evidence="18">JCM 4087</strain>
    </source>
</reference>
<feature type="domain" description="HAMP" evidence="16">
    <location>
        <begin position="160"/>
        <end position="212"/>
    </location>
</feature>
<evidence type="ECO:0000256" key="11">
    <source>
        <dbReference type="ARBA" id="ARBA00022989"/>
    </source>
</evidence>
<keyword evidence="8" id="KW-0547">Nucleotide-binding</keyword>
<evidence type="ECO:0000256" key="10">
    <source>
        <dbReference type="ARBA" id="ARBA00022840"/>
    </source>
</evidence>
<dbReference type="CDD" id="cd06225">
    <property type="entry name" value="HAMP"/>
    <property type="match status" value="1"/>
</dbReference>
<evidence type="ECO:0000256" key="2">
    <source>
        <dbReference type="ARBA" id="ARBA00004651"/>
    </source>
</evidence>
<dbReference type="InterPro" id="IPR003594">
    <property type="entry name" value="HATPase_dom"/>
</dbReference>
<dbReference type="Pfam" id="PF00512">
    <property type="entry name" value="HisKA"/>
    <property type="match status" value="1"/>
</dbReference>
<protein>
    <recommendedName>
        <fullName evidence="3">histidine kinase</fullName>
        <ecNumber evidence="3">2.7.13.3</ecNumber>
    </recommendedName>
</protein>
<dbReference type="InterPro" id="IPR005467">
    <property type="entry name" value="His_kinase_dom"/>
</dbReference>
<dbReference type="InterPro" id="IPR003661">
    <property type="entry name" value="HisK_dim/P_dom"/>
</dbReference>
<evidence type="ECO:0000256" key="13">
    <source>
        <dbReference type="ARBA" id="ARBA00023136"/>
    </source>
</evidence>
<feature type="transmembrane region" description="Helical" evidence="14">
    <location>
        <begin position="140"/>
        <end position="163"/>
    </location>
</feature>
<evidence type="ECO:0000256" key="3">
    <source>
        <dbReference type="ARBA" id="ARBA00012438"/>
    </source>
</evidence>
<keyword evidence="18" id="KW-1185">Reference proteome</keyword>
<dbReference type="SUPFAM" id="SSF47384">
    <property type="entry name" value="Homodimeric domain of signal transducing histidine kinase"/>
    <property type="match status" value="1"/>
</dbReference>
<comment type="subcellular location">
    <subcellularLocation>
        <location evidence="2">Cell membrane</location>
        <topology evidence="2">Multi-pass membrane protein</topology>
    </subcellularLocation>
</comment>
<comment type="catalytic activity">
    <reaction evidence="1">
        <text>ATP + protein L-histidine = ADP + protein N-phospho-L-histidine.</text>
        <dbReference type="EC" id="2.7.13.3"/>
    </reaction>
</comment>
<proteinExistence type="predicted"/>
<dbReference type="Proteomes" id="UP001596091">
    <property type="component" value="Unassembled WGS sequence"/>
</dbReference>
<evidence type="ECO:0000256" key="6">
    <source>
        <dbReference type="ARBA" id="ARBA00022679"/>
    </source>
</evidence>
<keyword evidence="11 14" id="KW-1133">Transmembrane helix</keyword>
<dbReference type="EMBL" id="JBHSPH010000004">
    <property type="protein sequence ID" value="MFC5863321.1"/>
    <property type="molecule type" value="Genomic_DNA"/>
</dbReference>
<organism evidence="17 18">
    <name type="scientific">Acidicapsa dinghuensis</name>
    <dbReference type="NCBI Taxonomy" id="2218256"/>
    <lineage>
        <taxon>Bacteria</taxon>
        <taxon>Pseudomonadati</taxon>
        <taxon>Acidobacteriota</taxon>
        <taxon>Terriglobia</taxon>
        <taxon>Terriglobales</taxon>
        <taxon>Acidobacteriaceae</taxon>
        <taxon>Acidicapsa</taxon>
    </lineage>
</organism>
<dbReference type="InterPro" id="IPR036097">
    <property type="entry name" value="HisK_dim/P_sf"/>
</dbReference>
<dbReference type="SUPFAM" id="SSF158472">
    <property type="entry name" value="HAMP domain-like"/>
    <property type="match status" value="1"/>
</dbReference>
<keyword evidence="13 14" id="KW-0472">Membrane</keyword>
<keyword evidence="4" id="KW-1003">Cell membrane</keyword>
<dbReference type="SMART" id="SM00304">
    <property type="entry name" value="HAMP"/>
    <property type="match status" value="1"/>
</dbReference>
<gene>
    <name evidence="17" type="ORF">ACFPT7_13540</name>
</gene>
<keyword evidence="6" id="KW-0808">Transferase</keyword>
<evidence type="ECO:0000259" key="15">
    <source>
        <dbReference type="PROSITE" id="PS50109"/>
    </source>
</evidence>
<accession>A0ABW1EGB6</accession>
<dbReference type="Gene3D" id="3.30.565.10">
    <property type="entry name" value="Histidine kinase-like ATPase, C-terminal domain"/>
    <property type="match status" value="1"/>
</dbReference>
<dbReference type="PROSITE" id="PS50109">
    <property type="entry name" value="HIS_KIN"/>
    <property type="match status" value="1"/>
</dbReference>
<evidence type="ECO:0000256" key="1">
    <source>
        <dbReference type="ARBA" id="ARBA00000085"/>
    </source>
</evidence>
<name>A0ABW1EGB6_9BACT</name>
<dbReference type="InterPro" id="IPR003660">
    <property type="entry name" value="HAMP_dom"/>
</dbReference>
<feature type="domain" description="Histidine kinase" evidence="15">
    <location>
        <begin position="220"/>
        <end position="431"/>
    </location>
</feature>
<dbReference type="PANTHER" id="PTHR45528:SF1">
    <property type="entry name" value="SENSOR HISTIDINE KINASE CPXA"/>
    <property type="match status" value="1"/>
</dbReference>
<dbReference type="Gene3D" id="1.10.8.500">
    <property type="entry name" value="HAMP domain in histidine kinase"/>
    <property type="match status" value="1"/>
</dbReference>
<keyword evidence="12" id="KW-0902">Two-component regulatory system</keyword>
<evidence type="ECO:0000259" key="16">
    <source>
        <dbReference type="PROSITE" id="PS50885"/>
    </source>
</evidence>
<dbReference type="InterPro" id="IPR004358">
    <property type="entry name" value="Sig_transdc_His_kin-like_C"/>
</dbReference>
<evidence type="ECO:0000313" key="18">
    <source>
        <dbReference type="Proteomes" id="UP001596091"/>
    </source>
</evidence>
<keyword evidence="10" id="KW-0067">ATP-binding</keyword>
<evidence type="ECO:0000256" key="9">
    <source>
        <dbReference type="ARBA" id="ARBA00022777"/>
    </source>
</evidence>
<dbReference type="SMART" id="SM00387">
    <property type="entry name" value="HATPase_c"/>
    <property type="match status" value="1"/>
</dbReference>
<dbReference type="SMART" id="SM00388">
    <property type="entry name" value="HisKA"/>
    <property type="match status" value="1"/>
</dbReference>
<evidence type="ECO:0000256" key="8">
    <source>
        <dbReference type="ARBA" id="ARBA00022741"/>
    </source>
</evidence>
<keyword evidence="7 14" id="KW-0812">Transmembrane</keyword>
<comment type="caution">
    <text evidence="17">The sequence shown here is derived from an EMBL/GenBank/DDBJ whole genome shotgun (WGS) entry which is preliminary data.</text>
</comment>
<dbReference type="EC" id="2.7.13.3" evidence="3"/>
<dbReference type="PRINTS" id="PR00344">
    <property type="entry name" value="BCTRLSENSOR"/>
</dbReference>
<dbReference type="PROSITE" id="PS50885">
    <property type="entry name" value="HAMP"/>
    <property type="match status" value="1"/>
</dbReference>
<keyword evidence="5" id="KW-0597">Phosphoprotein</keyword>
<dbReference type="InterPro" id="IPR036890">
    <property type="entry name" value="HATPase_C_sf"/>
</dbReference>
<dbReference type="PANTHER" id="PTHR45528">
    <property type="entry name" value="SENSOR HISTIDINE KINASE CPXA"/>
    <property type="match status" value="1"/>
</dbReference>
<dbReference type="Pfam" id="PF02518">
    <property type="entry name" value="HATPase_c"/>
    <property type="match status" value="1"/>
</dbReference>
<dbReference type="Gene3D" id="1.10.287.130">
    <property type="match status" value="1"/>
</dbReference>
<dbReference type="GO" id="GO:0016301">
    <property type="term" value="F:kinase activity"/>
    <property type="evidence" value="ECO:0007669"/>
    <property type="project" value="UniProtKB-KW"/>
</dbReference>
<sequence length="437" mass="47374">MKSLQWRIVLIFTFALLCSSFAMWKISDRISHEATGDFFRGSVDLELEQATRMYEEGGSHALGVYLSETNAALPGVRYLTDASGRDLVSGVDRSNMLSLEKGPPGPPPKVNGQFVFVKSSADRRYHLILFAPPPIKMARFIPYFVSVALAIILLGWILSIGIVSPLHRLAGAVDRFGRGDLSARVAMTRRDEIGDVGRSFNSMADRIETLLTAERRLLQDVSHELRSPLARLSFAAELMGSAADPDAALDRMRREIMRLSQLIATLLEVTSIEGDPSSRETQSFSVTPLVEEVVSDCAFEAESRGVRIESSLNSIARLEGNPELVRRAIENVLRNSIRYSGNGAAVQVNASDAGGSTTITVSDSGPGVPEEMLSRIFDPFFRVEASRETTSGGVGLGLSIARRSVLLHHGQIAARNLSPGLQVTISLPISPGPISPG</sequence>
<dbReference type="Pfam" id="PF00672">
    <property type="entry name" value="HAMP"/>
    <property type="match status" value="1"/>
</dbReference>
<evidence type="ECO:0000256" key="14">
    <source>
        <dbReference type="SAM" id="Phobius"/>
    </source>
</evidence>
<evidence type="ECO:0000256" key="5">
    <source>
        <dbReference type="ARBA" id="ARBA00022553"/>
    </source>
</evidence>
<dbReference type="SUPFAM" id="SSF55874">
    <property type="entry name" value="ATPase domain of HSP90 chaperone/DNA topoisomerase II/histidine kinase"/>
    <property type="match status" value="1"/>
</dbReference>
<evidence type="ECO:0000256" key="12">
    <source>
        <dbReference type="ARBA" id="ARBA00023012"/>
    </source>
</evidence>